<reference evidence="1" key="1">
    <citation type="submission" date="2021-08" db="EMBL/GenBank/DDBJ databases">
        <title>The first chromosome-level gecko genome reveals the dynamic sex chromosomes of Neotropical dwarf geckos (Sphaerodactylidae: Sphaerodactylus).</title>
        <authorList>
            <person name="Pinto B.J."/>
            <person name="Keating S.E."/>
            <person name="Gamble T."/>
        </authorList>
    </citation>
    <scope>NUCLEOTIDE SEQUENCE</scope>
    <source>
        <strain evidence="1">TG3544</strain>
    </source>
</reference>
<proteinExistence type="predicted"/>
<evidence type="ECO:0000313" key="2">
    <source>
        <dbReference type="Proteomes" id="UP000827872"/>
    </source>
</evidence>
<keyword evidence="2" id="KW-1185">Reference proteome</keyword>
<dbReference type="Proteomes" id="UP000827872">
    <property type="component" value="Linkage Group LG06"/>
</dbReference>
<evidence type="ECO:0000313" key="1">
    <source>
        <dbReference type="EMBL" id="KAH8008289.1"/>
    </source>
</evidence>
<gene>
    <name evidence="1" type="ORF">K3G42_028746</name>
</gene>
<protein>
    <submittedName>
        <fullName evidence="1">Uncharacterized protein</fullName>
    </submittedName>
</protein>
<sequence length="220" mass="23216">MVYGRSNEKSGRDLNSEGLSLICEVCGGPGNTCDGSLGFCSLGEDKCGITLIEGTGDLEVRSVVKTCIRSNLCDDPFTSVDLGKAGKTWTFLTCCMGDECRRITPTPPPLNTTPNGKTCPACYAVDSLECEEEIIPCTGDQFYCLEKSGSISLGERSMATTIKGCANNAYCNNMQDNSFDGINNVITANCTLASGTAKILPGLFGLLQVFAGLLLAKALN</sequence>
<dbReference type="EMBL" id="CM037619">
    <property type="protein sequence ID" value="KAH8008289.1"/>
    <property type="molecule type" value="Genomic_DNA"/>
</dbReference>
<accession>A0ACB8FSG9</accession>
<name>A0ACB8FSG9_9SAUR</name>
<organism evidence="1 2">
    <name type="scientific">Sphaerodactylus townsendi</name>
    <dbReference type="NCBI Taxonomy" id="933632"/>
    <lineage>
        <taxon>Eukaryota</taxon>
        <taxon>Metazoa</taxon>
        <taxon>Chordata</taxon>
        <taxon>Craniata</taxon>
        <taxon>Vertebrata</taxon>
        <taxon>Euteleostomi</taxon>
        <taxon>Lepidosauria</taxon>
        <taxon>Squamata</taxon>
        <taxon>Bifurcata</taxon>
        <taxon>Gekkota</taxon>
        <taxon>Sphaerodactylidae</taxon>
        <taxon>Sphaerodactylus</taxon>
    </lineage>
</organism>
<comment type="caution">
    <text evidence="1">The sequence shown here is derived from an EMBL/GenBank/DDBJ whole genome shotgun (WGS) entry which is preliminary data.</text>
</comment>